<evidence type="ECO:0000256" key="1">
    <source>
        <dbReference type="SAM" id="MobiDB-lite"/>
    </source>
</evidence>
<dbReference type="CDD" id="cd00102">
    <property type="entry name" value="IPT"/>
    <property type="match status" value="1"/>
</dbReference>
<dbReference type="InterPro" id="IPR002909">
    <property type="entry name" value="IPT_dom"/>
</dbReference>
<dbReference type="AlphaFoldDB" id="A0A1H0K3V7"/>
<dbReference type="SUPFAM" id="SSF81296">
    <property type="entry name" value="E set domains"/>
    <property type="match status" value="3"/>
</dbReference>
<dbReference type="InterPro" id="IPR014756">
    <property type="entry name" value="Ig_E-set"/>
</dbReference>
<organism evidence="3 4">
    <name type="scientific">Nakamurella panacisegetis</name>
    <dbReference type="NCBI Taxonomy" id="1090615"/>
    <lineage>
        <taxon>Bacteria</taxon>
        <taxon>Bacillati</taxon>
        <taxon>Actinomycetota</taxon>
        <taxon>Actinomycetes</taxon>
        <taxon>Nakamurellales</taxon>
        <taxon>Nakamurellaceae</taxon>
        <taxon>Nakamurella</taxon>
    </lineage>
</organism>
<evidence type="ECO:0000313" key="4">
    <source>
        <dbReference type="Proteomes" id="UP000198741"/>
    </source>
</evidence>
<evidence type="ECO:0000313" key="3">
    <source>
        <dbReference type="EMBL" id="SDO50351.1"/>
    </source>
</evidence>
<dbReference type="Pfam" id="PF01833">
    <property type="entry name" value="TIG"/>
    <property type="match status" value="3"/>
</dbReference>
<sequence length="1206" mass="117848">MSLGQAFPRIATAIGRGGGRSTRARARRVTATGLTVAMVAGSLLLTGTAASAASAPAVAEGQFLSGILLGNDLANLVSVTPAKATANAAPPAVTVSNPLSVTALNAVNLDLGSGINLLGTQGILTLGAVGQYATASSTGSSSAASGAVDNSGAVGVGAGFPAADASLSLDSLIAAVPALGTALSTGTLQVGAVSATAAETAAGVQSGTYKIASLQLQVKSPLVAGITSTLTTQLTALQPTVDGVTATLNGLGLGLVTVTGIPNLANLVSTLGTVSVDGGGIVADLNTGSVTVDLAKLLTFQGKDLNSLPRNTDLLAVITTALTADLLPAIQTALSGLVNTLTTAINGITATVLGIPISASVLKGVLDPIIAQVVAPVNTLSAGLGTSVITPLADALSGLLAITANEQPVAPNSGATFTQTALRVGLVPTGHTAQIDLASASVGPNAGPSDPPTAATLSPSSGPSAGGTTVTVTGTGFVPGATTVNVDGVNQPATATSTTSLTFVTPAHAAGPVDVTVQTAGGTSAPQTYNFYDVPTGASLSPNRGPAAGGTVVTITGTGFVPGATTVEIGGITIPAGQVTVTDGGTKATFTTPAHAPGTVDVVATTAGGTSTPALPFTFDALAATGISPDHGPTTGNTTVTVTGTGFVPGKTSITIGGTVVPASQVTVDPTGTTAVFATPAHAAGGVLVTATTPSGTTKPLGYLYGASTLPVTSCVLTGVNPKTGLNAATVSVLANIGIDTSLVPSTFTITGTGINPASSTSVVPLLGGFLDASISVPVAAGTTSVSYQVAPVASGAYTTVTGGPIPCTTITPVEQAAGAYHPLAPYRVLDTRSGTGAVKHTLAPGATMKVQVRNIGGVPALGQPVGKGVATVMLNVTTTNSASVGYLTVFPGPSRPIASSVNFAAKSTVANLVAAAVASDGTVSIYNGSVGATDVVADIQGYFSDGPTVAPGSFVSLSPSRLLDTANGTGAPQGTVKPYGTIKLKVTGVGGVPTTNVAAVTLNMTVDGPTRPGYITAYRSNPRPFVSSLNFYKGQTDANLVIAPVAADGTVSLYNGSPGTVRLVADVAGYFRGGIAVLDGEFVPVEPNRLLDTRVGNNVNGKVGAKSSISPTVLGRTGIPATGVSAVVANLTVTNAEGPGFITAFPQGTVPLASNLNFVARQDRPNAMFPRIGGDGKVRLYNGAASTSVDLVTDVSGYFINNPVN</sequence>
<dbReference type="SMART" id="SM00429">
    <property type="entry name" value="IPT"/>
    <property type="match status" value="3"/>
</dbReference>
<evidence type="ECO:0000259" key="2">
    <source>
        <dbReference type="SMART" id="SM00429"/>
    </source>
</evidence>
<name>A0A1H0K3V7_9ACTN</name>
<dbReference type="NCBIfam" id="NF033766">
    <property type="entry name" value="choice_anch_G"/>
    <property type="match status" value="1"/>
</dbReference>
<feature type="compositionally biased region" description="Low complexity" evidence="1">
    <location>
        <begin position="452"/>
        <end position="473"/>
    </location>
</feature>
<feature type="domain" description="IPT/TIG" evidence="2">
    <location>
        <begin position="621"/>
        <end position="704"/>
    </location>
</feature>
<dbReference type="EMBL" id="LT629710">
    <property type="protein sequence ID" value="SDO50351.1"/>
    <property type="molecule type" value="Genomic_DNA"/>
</dbReference>
<dbReference type="InterPro" id="IPR047900">
    <property type="entry name" value="Choice_anch_G"/>
</dbReference>
<reference evidence="3 4" key="1">
    <citation type="submission" date="2016-10" db="EMBL/GenBank/DDBJ databases">
        <authorList>
            <person name="de Groot N.N."/>
        </authorList>
    </citation>
    <scope>NUCLEOTIDE SEQUENCE [LARGE SCALE GENOMIC DNA]</scope>
    <source>
        <strain evidence="4">P4-7,KCTC 19426,CECT 7604</strain>
    </source>
</reference>
<dbReference type="GO" id="GO:0005975">
    <property type="term" value="P:carbohydrate metabolic process"/>
    <property type="evidence" value="ECO:0007669"/>
    <property type="project" value="UniProtKB-ARBA"/>
</dbReference>
<dbReference type="InterPro" id="IPR013783">
    <property type="entry name" value="Ig-like_fold"/>
</dbReference>
<feature type="region of interest" description="Disordered" evidence="1">
    <location>
        <begin position="440"/>
        <end position="473"/>
    </location>
</feature>
<keyword evidence="4" id="KW-1185">Reference proteome</keyword>
<dbReference type="Gene3D" id="2.60.40.10">
    <property type="entry name" value="Immunoglobulins"/>
    <property type="match status" value="3"/>
</dbReference>
<protein>
    <submittedName>
        <fullName evidence="3">IPT/TIG domain-containing protein</fullName>
    </submittedName>
</protein>
<proteinExistence type="predicted"/>
<dbReference type="OrthoDB" id="3928417at2"/>
<feature type="domain" description="IPT/TIG" evidence="2">
    <location>
        <begin position="534"/>
        <end position="620"/>
    </location>
</feature>
<dbReference type="Proteomes" id="UP000198741">
    <property type="component" value="Chromosome I"/>
</dbReference>
<gene>
    <name evidence="3" type="ORF">SAMN04515671_1146</name>
</gene>
<dbReference type="STRING" id="1090615.SAMN04515671_1146"/>
<accession>A0A1H0K3V7</accession>
<feature type="domain" description="IPT/TIG" evidence="2">
    <location>
        <begin position="451"/>
        <end position="532"/>
    </location>
</feature>